<dbReference type="OrthoDB" id="2126698at2759"/>
<dbReference type="AlphaFoldDB" id="A0A5N6L4D6"/>
<accession>A0A5N6L4D6</accession>
<keyword evidence="1" id="KW-0732">Signal</keyword>
<reference evidence="3 4" key="1">
    <citation type="submission" date="2019-06" db="EMBL/GenBank/DDBJ databases">
        <title>A chromosomal-level reference genome of Carpinus fangiana (Coryloideae, Betulaceae).</title>
        <authorList>
            <person name="Yang X."/>
            <person name="Wang Z."/>
            <person name="Zhang L."/>
            <person name="Hao G."/>
            <person name="Liu J."/>
            <person name="Yang Y."/>
        </authorList>
    </citation>
    <scope>NUCLEOTIDE SEQUENCE [LARGE SCALE GENOMIC DNA]</scope>
    <source>
        <strain evidence="3">Cfa_2016G</strain>
        <tissue evidence="3">Leaf</tissue>
    </source>
</reference>
<keyword evidence="4" id="KW-1185">Reference proteome</keyword>
<proteinExistence type="predicted"/>
<comment type="caution">
    <text evidence="3">The sequence shown here is derived from an EMBL/GenBank/DDBJ whole genome shotgun (WGS) entry which is preliminary data.</text>
</comment>
<name>A0A5N6L4D6_9ROSI</name>
<sequence>MYTTIALTSALAALSAAAPAPVASAAPKDLFHLKTVPHNPARTAFSQYLTSFHVGAGQSTIVGTKDASKASSFFIDVAAGHYLHEDTGRTDIPTFDVGLKKQAPYQSNAPAGYNYISLDLGAAGTADATNGWVKIPNPDGKGEVVVYSGPSPFENNPEVKSFALCHVNGTSPYPTLGPQYQFLWEAPTTKPQYANCADVTLQAVPVKK</sequence>
<dbReference type="Proteomes" id="UP000327013">
    <property type="component" value="Unassembled WGS sequence"/>
</dbReference>
<evidence type="ECO:0000256" key="1">
    <source>
        <dbReference type="SAM" id="SignalP"/>
    </source>
</evidence>
<dbReference type="Pfam" id="PF25484">
    <property type="entry name" value="DUF7907"/>
    <property type="match status" value="1"/>
</dbReference>
<feature type="chain" id="PRO_5024422806" description="DUF7907 domain-containing protein" evidence="1">
    <location>
        <begin position="26"/>
        <end position="208"/>
    </location>
</feature>
<feature type="domain" description="DUF7907" evidence="2">
    <location>
        <begin position="30"/>
        <end position="204"/>
    </location>
</feature>
<dbReference type="InterPro" id="IPR057229">
    <property type="entry name" value="DUF7907"/>
</dbReference>
<evidence type="ECO:0000313" key="4">
    <source>
        <dbReference type="Proteomes" id="UP000327013"/>
    </source>
</evidence>
<feature type="signal peptide" evidence="1">
    <location>
        <begin position="1"/>
        <end position="25"/>
    </location>
</feature>
<protein>
    <recommendedName>
        <fullName evidence="2">DUF7907 domain-containing protein</fullName>
    </recommendedName>
</protein>
<evidence type="ECO:0000259" key="2">
    <source>
        <dbReference type="Pfam" id="PF25484"/>
    </source>
</evidence>
<organism evidence="3 4">
    <name type="scientific">Carpinus fangiana</name>
    <dbReference type="NCBI Taxonomy" id="176857"/>
    <lineage>
        <taxon>Eukaryota</taxon>
        <taxon>Viridiplantae</taxon>
        <taxon>Streptophyta</taxon>
        <taxon>Embryophyta</taxon>
        <taxon>Tracheophyta</taxon>
        <taxon>Spermatophyta</taxon>
        <taxon>Magnoliopsida</taxon>
        <taxon>eudicotyledons</taxon>
        <taxon>Gunneridae</taxon>
        <taxon>Pentapetalae</taxon>
        <taxon>rosids</taxon>
        <taxon>fabids</taxon>
        <taxon>Fagales</taxon>
        <taxon>Betulaceae</taxon>
        <taxon>Carpinus</taxon>
    </lineage>
</organism>
<dbReference type="EMBL" id="VIBQ01000096">
    <property type="protein sequence ID" value="KAB8737492.1"/>
    <property type="molecule type" value="Genomic_DNA"/>
</dbReference>
<gene>
    <name evidence="3" type="ORF">FH972_026452</name>
</gene>
<evidence type="ECO:0000313" key="3">
    <source>
        <dbReference type="EMBL" id="KAB8737492.1"/>
    </source>
</evidence>